<gene>
    <name evidence="1" type="ORF">BU25DRAFT_432074</name>
</gene>
<keyword evidence="2" id="KW-1185">Reference proteome</keyword>
<sequence>MEPATCHAGWANCTPKCEPQASGASSTLPSSTSWIFESLLSFCTTRLKLSSSTSRHELRSLPDMSPERHVDDQGVPPRVYRDDGLINIDPEEAVVIDPAEASDEDEYLPQEPHHASKHPPPWLQHAWISVKTWVKGPQPRRPWKIHPFLPKVQTAPIRLIDTFFPKRKHKVGLLIVFYAAWILGFALVLHRSAFSADVPGYGAPVRIGCTQRFWNNGNGCGLNGDSCRPFENASMPFRCPANCKRVQLLNPHAVGDYVANYRQLVIGGPTDDDETLENIYYRADSFICGAAIHAGFINDASGGCGVVSMVGEKTSYPSVDRKHISSIGFDSYFPKSFSFLPGTSSPCRDLRWPLLGVSLTFTILLSLFTTAPTVFFPSIFLGIFFHVALASDPPSLTDYYALISICLGRLLPASFCMYAVYRFAVSRTLHDLDAQFEKTILWLGGCWVGALNNYTFDKIPIERLTPHDLQNQPGAVPALIIVVLCLFSIALLQAWCLRIEGRLPKYLGIYGIFVGSLLLLVAIPKMNVRIHHYILGLLLVPGTSMQTRPSLLFQGILVGLFINGVARWGFDSILQTPGELRGDGPISSLLPIITAPIIHNNLHSHFKANITFEWTLPFPKHYDGLSILVNDVERYRGYADSGLESWTWVRHMKDVPEYFRFAYLNGGGRGDYTKAGTWSIEGGWIQMASGPS</sequence>
<accession>A0ACB6RXI2</accession>
<protein>
    <submittedName>
        <fullName evidence="1">LCCL domain-containing protein</fullName>
    </submittedName>
</protein>
<proteinExistence type="predicted"/>
<dbReference type="EMBL" id="MU006720">
    <property type="protein sequence ID" value="KAF2626685.1"/>
    <property type="molecule type" value="Genomic_DNA"/>
</dbReference>
<evidence type="ECO:0000313" key="2">
    <source>
        <dbReference type="Proteomes" id="UP000799754"/>
    </source>
</evidence>
<reference evidence="1" key="1">
    <citation type="journal article" date="2020" name="Stud. Mycol.">
        <title>101 Dothideomycetes genomes: a test case for predicting lifestyles and emergence of pathogens.</title>
        <authorList>
            <person name="Haridas S."/>
            <person name="Albert R."/>
            <person name="Binder M."/>
            <person name="Bloem J."/>
            <person name="Labutti K."/>
            <person name="Salamov A."/>
            <person name="Andreopoulos B."/>
            <person name="Baker S."/>
            <person name="Barry K."/>
            <person name="Bills G."/>
            <person name="Bluhm B."/>
            <person name="Cannon C."/>
            <person name="Castanera R."/>
            <person name="Culley D."/>
            <person name="Daum C."/>
            <person name="Ezra D."/>
            <person name="Gonzalez J."/>
            <person name="Henrissat B."/>
            <person name="Kuo A."/>
            <person name="Liang C."/>
            <person name="Lipzen A."/>
            <person name="Lutzoni F."/>
            <person name="Magnuson J."/>
            <person name="Mondo S."/>
            <person name="Nolan M."/>
            <person name="Ohm R."/>
            <person name="Pangilinan J."/>
            <person name="Park H.-J."/>
            <person name="Ramirez L."/>
            <person name="Alfaro M."/>
            <person name="Sun H."/>
            <person name="Tritt A."/>
            <person name="Yoshinaga Y."/>
            <person name="Zwiers L.-H."/>
            <person name="Turgeon B."/>
            <person name="Goodwin S."/>
            <person name="Spatafora J."/>
            <person name="Crous P."/>
            <person name="Grigoriev I."/>
        </authorList>
    </citation>
    <scope>NUCLEOTIDE SEQUENCE</scope>
    <source>
        <strain evidence="1">CBS 525.71</strain>
    </source>
</reference>
<dbReference type="Proteomes" id="UP000799754">
    <property type="component" value="Unassembled WGS sequence"/>
</dbReference>
<organism evidence="1 2">
    <name type="scientific">Macroventuria anomochaeta</name>
    <dbReference type="NCBI Taxonomy" id="301207"/>
    <lineage>
        <taxon>Eukaryota</taxon>
        <taxon>Fungi</taxon>
        <taxon>Dikarya</taxon>
        <taxon>Ascomycota</taxon>
        <taxon>Pezizomycotina</taxon>
        <taxon>Dothideomycetes</taxon>
        <taxon>Pleosporomycetidae</taxon>
        <taxon>Pleosporales</taxon>
        <taxon>Pleosporineae</taxon>
        <taxon>Didymellaceae</taxon>
        <taxon>Macroventuria</taxon>
    </lineage>
</organism>
<comment type="caution">
    <text evidence="1">The sequence shown here is derived from an EMBL/GenBank/DDBJ whole genome shotgun (WGS) entry which is preliminary data.</text>
</comment>
<evidence type="ECO:0000313" key="1">
    <source>
        <dbReference type="EMBL" id="KAF2626685.1"/>
    </source>
</evidence>
<name>A0ACB6RXI2_9PLEO</name>